<proteinExistence type="predicted"/>
<dbReference type="AlphaFoldDB" id="A0AAN6W205"/>
<keyword evidence="1" id="KW-0812">Transmembrane</keyword>
<evidence type="ECO:0000256" key="1">
    <source>
        <dbReference type="SAM" id="Phobius"/>
    </source>
</evidence>
<evidence type="ECO:0000313" key="3">
    <source>
        <dbReference type="Proteomes" id="UP001302321"/>
    </source>
</evidence>
<gene>
    <name evidence="2" type="ORF">QBC36DRAFT_334841</name>
</gene>
<evidence type="ECO:0000313" key="2">
    <source>
        <dbReference type="EMBL" id="KAK4173914.1"/>
    </source>
</evidence>
<accession>A0AAN6W205</accession>
<keyword evidence="1" id="KW-1133">Transmembrane helix</keyword>
<reference evidence="2" key="1">
    <citation type="journal article" date="2023" name="Mol. Phylogenet. Evol.">
        <title>Genome-scale phylogeny and comparative genomics of the fungal order Sordariales.</title>
        <authorList>
            <person name="Hensen N."/>
            <person name="Bonometti L."/>
            <person name="Westerberg I."/>
            <person name="Brannstrom I.O."/>
            <person name="Guillou S."/>
            <person name="Cros-Aarteil S."/>
            <person name="Calhoun S."/>
            <person name="Haridas S."/>
            <person name="Kuo A."/>
            <person name="Mondo S."/>
            <person name="Pangilinan J."/>
            <person name="Riley R."/>
            <person name="LaButti K."/>
            <person name="Andreopoulos B."/>
            <person name="Lipzen A."/>
            <person name="Chen C."/>
            <person name="Yan M."/>
            <person name="Daum C."/>
            <person name="Ng V."/>
            <person name="Clum A."/>
            <person name="Steindorff A."/>
            <person name="Ohm R.A."/>
            <person name="Martin F."/>
            <person name="Silar P."/>
            <person name="Natvig D.O."/>
            <person name="Lalanne C."/>
            <person name="Gautier V."/>
            <person name="Ament-Velasquez S.L."/>
            <person name="Kruys A."/>
            <person name="Hutchinson M.I."/>
            <person name="Powell A.J."/>
            <person name="Barry K."/>
            <person name="Miller A.N."/>
            <person name="Grigoriev I.V."/>
            <person name="Debuchy R."/>
            <person name="Gladieux P."/>
            <person name="Hiltunen Thoren M."/>
            <person name="Johannesson H."/>
        </authorList>
    </citation>
    <scope>NUCLEOTIDE SEQUENCE</scope>
    <source>
        <strain evidence="2">CBS 892.96</strain>
    </source>
</reference>
<reference evidence="2" key="2">
    <citation type="submission" date="2023-05" db="EMBL/GenBank/DDBJ databases">
        <authorList>
            <consortium name="Lawrence Berkeley National Laboratory"/>
            <person name="Steindorff A."/>
            <person name="Hensen N."/>
            <person name="Bonometti L."/>
            <person name="Westerberg I."/>
            <person name="Brannstrom I.O."/>
            <person name="Guillou S."/>
            <person name="Cros-Aarteil S."/>
            <person name="Calhoun S."/>
            <person name="Haridas S."/>
            <person name="Kuo A."/>
            <person name="Mondo S."/>
            <person name="Pangilinan J."/>
            <person name="Riley R."/>
            <person name="Labutti K."/>
            <person name="Andreopoulos B."/>
            <person name="Lipzen A."/>
            <person name="Chen C."/>
            <person name="Yanf M."/>
            <person name="Daum C."/>
            <person name="Ng V."/>
            <person name="Clum A."/>
            <person name="Ohm R."/>
            <person name="Martin F."/>
            <person name="Silar P."/>
            <person name="Natvig D."/>
            <person name="Lalanne C."/>
            <person name="Gautier V."/>
            <person name="Ament-Velasquez S.L."/>
            <person name="Kruys A."/>
            <person name="Hutchinson M.I."/>
            <person name="Powell A.J."/>
            <person name="Barry K."/>
            <person name="Miller A.N."/>
            <person name="Grigoriev I.V."/>
            <person name="Debuchy R."/>
            <person name="Gladieux P."/>
            <person name="Thoren M.H."/>
            <person name="Johannesson H."/>
        </authorList>
    </citation>
    <scope>NUCLEOTIDE SEQUENCE</scope>
    <source>
        <strain evidence="2">CBS 892.96</strain>
    </source>
</reference>
<organism evidence="2 3">
    <name type="scientific">Triangularia setosa</name>
    <dbReference type="NCBI Taxonomy" id="2587417"/>
    <lineage>
        <taxon>Eukaryota</taxon>
        <taxon>Fungi</taxon>
        <taxon>Dikarya</taxon>
        <taxon>Ascomycota</taxon>
        <taxon>Pezizomycotina</taxon>
        <taxon>Sordariomycetes</taxon>
        <taxon>Sordariomycetidae</taxon>
        <taxon>Sordariales</taxon>
        <taxon>Podosporaceae</taxon>
        <taxon>Triangularia</taxon>
    </lineage>
</organism>
<keyword evidence="1" id="KW-0472">Membrane</keyword>
<keyword evidence="3" id="KW-1185">Reference proteome</keyword>
<sequence length="76" mass="8290">MPSHPPTGFLSSAAKTHFDSSLMMLFICMVLCGSLTRVRPANASQPKLKRSLHTHNAAPLTHQSKFHVSFSTNSPV</sequence>
<dbReference type="EMBL" id="MU866312">
    <property type="protein sequence ID" value="KAK4173914.1"/>
    <property type="molecule type" value="Genomic_DNA"/>
</dbReference>
<protein>
    <submittedName>
        <fullName evidence="2">Uncharacterized protein</fullName>
    </submittedName>
</protein>
<name>A0AAN6W205_9PEZI</name>
<comment type="caution">
    <text evidence="2">The sequence shown here is derived from an EMBL/GenBank/DDBJ whole genome shotgun (WGS) entry which is preliminary data.</text>
</comment>
<feature type="transmembrane region" description="Helical" evidence="1">
    <location>
        <begin position="20"/>
        <end position="38"/>
    </location>
</feature>
<dbReference type="Proteomes" id="UP001302321">
    <property type="component" value="Unassembled WGS sequence"/>
</dbReference>